<name>A0AAV8Y8X6_9CUCU</name>
<evidence type="ECO:0000313" key="8">
    <source>
        <dbReference type="Proteomes" id="UP001162162"/>
    </source>
</evidence>
<accession>A0AAV8Y8X6</accession>
<feature type="domain" description="C2H2-type" evidence="6">
    <location>
        <begin position="68"/>
        <end position="96"/>
    </location>
</feature>
<dbReference type="AlphaFoldDB" id="A0AAV8Y8X6"/>
<feature type="domain" description="C2H2-type" evidence="6">
    <location>
        <begin position="223"/>
        <end position="246"/>
    </location>
</feature>
<dbReference type="PROSITE" id="PS50157">
    <property type="entry name" value="ZINC_FINGER_C2H2_2"/>
    <property type="match status" value="8"/>
</dbReference>
<evidence type="ECO:0000256" key="3">
    <source>
        <dbReference type="ARBA" id="ARBA00022771"/>
    </source>
</evidence>
<proteinExistence type="predicted"/>
<dbReference type="Pfam" id="PF13912">
    <property type="entry name" value="zf-C2H2_6"/>
    <property type="match status" value="2"/>
</dbReference>
<feature type="domain" description="C2H2-type" evidence="6">
    <location>
        <begin position="253"/>
        <end position="281"/>
    </location>
</feature>
<dbReference type="GO" id="GO:0005634">
    <property type="term" value="C:nucleus"/>
    <property type="evidence" value="ECO:0007669"/>
    <property type="project" value="TreeGrafter"/>
</dbReference>
<dbReference type="Pfam" id="PF00096">
    <property type="entry name" value="zf-C2H2"/>
    <property type="match status" value="2"/>
</dbReference>
<comment type="caution">
    <text evidence="7">The sequence shown here is derived from an EMBL/GenBank/DDBJ whole genome shotgun (WGS) entry which is preliminary data.</text>
</comment>
<evidence type="ECO:0000259" key="6">
    <source>
        <dbReference type="PROSITE" id="PS50157"/>
    </source>
</evidence>
<dbReference type="SUPFAM" id="SSF57667">
    <property type="entry name" value="beta-beta-alpha zinc fingers"/>
    <property type="match status" value="5"/>
</dbReference>
<feature type="domain" description="C2H2-type" evidence="6">
    <location>
        <begin position="415"/>
        <end position="441"/>
    </location>
</feature>
<dbReference type="InterPro" id="IPR013087">
    <property type="entry name" value="Znf_C2H2_type"/>
</dbReference>
<dbReference type="GO" id="GO:0000981">
    <property type="term" value="F:DNA-binding transcription factor activity, RNA polymerase II-specific"/>
    <property type="evidence" value="ECO:0007669"/>
    <property type="project" value="TreeGrafter"/>
</dbReference>
<feature type="domain" description="C2H2-type" evidence="6">
    <location>
        <begin position="171"/>
        <end position="198"/>
    </location>
</feature>
<feature type="non-terminal residue" evidence="7">
    <location>
        <position position="441"/>
    </location>
</feature>
<keyword evidence="3 5" id="KW-0863">Zinc-finger</keyword>
<dbReference type="InterPro" id="IPR036236">
    <property type="entry name" value="Znf_C2H2_sf"/>
</dbReference>
<dbReference type="Gene3D" id="3.30.160.60">
    <property type="entry name" value="Classic Zinc Finger"/>
    <property type="match status" value="5"/>
</dbReference>
<gene>
    <name evidence="7" type="ORF">NQ318_003361</name>
</gene>
<dbReference type="PANTHER" id="PTHR24379">
    <property type="entry name" value="KRAB AND ZINC FINGER DOMAIN-CONTAINING"/>
    <property type="match status" value="1"/>
</dbReference>
<reference evidence="7" key="1">
    <citation type="journal article" date="2023" name="Insect Mol. Biol.">
        <title>Genome sequencing provides insights into the evolution of gene families encoding plant cell wall-degrading enzymes in longhorned beetles.</title>
        <authorList>
            <person name="Shin N.R."/>
            <person name="Okamura Y."/>
            <person name="Kirsch R."/>
            <person name="Pauchet Y."/>
        </authorList>
    </citation>
    <scope>NUCLEOTIDE SEQUENCE</scope>
    <source>
        <strain evidence="7">AMC_N1</strain>
    </source>
</reference>
<evidence type="ECO:0000256" key="5">
    <source>
        <dbReference type="PROSITE-ProRule" id="PRU00042"/>
    </source>
</evidence>
<sequence length="441" mass="52443">MDVPIKTDVELEEYDDASADLIDEKFLKELKSDISHAIPKKEVCKGSFSTASSLRRHMKNIHEAGKIYTCNVCSQKFSTLSILLDHKQNQHPENTRHHRKCPYCPLQFKSFHLFAKHKNVHISENDFSKSKYRCILCGKRWWNFKSLKQHKYGHLKYSKEDFQKAKQNHLYPCKQCDREFSEKYGLLRHMNFHMEKNQRCDVCHEFFSFYGYTIHRRISHVPLNCKTCKKSFPSKARLKHHTDIAHPYPSKNYLCDVCGKSYAFKHLLRMHKALTHMKPDKKEYIECSLCGKACMNKMTLGMHMARMHPNSARFKCDSCNLFFYTRLEFIAHNTRCHSGTAIEKKSYLCKTCNREFPSIYQLKFHRKEEHHKVKLPTKFQCHICLKYFQNKRGRTIHLQSEVCSRYFGKMKKESYKCTMCFKEFVFKSALVSHLVVHSKFY</sequence>
<dbReference type="GO" id="GO:0008270">
    <property type="term" value="F:zinc ion binding"/>
    <property type="evidence" value="ECO:0007669"/>
    <property type="project" value="UniProtKB-KW"/>
</dbReference>
<dbReference type="PROSITE" id="PS00028">
    <property type="entry name" value="ZINC_FINGER_C2H2_1"/>
    <property type="match status" value="9"/>
</dbReference>
<dbReference type="GO" id="GO:0000977">
    <property type="term" value="F:RNA polymerase II transcription regulatory region sequence-specific DNA binding"/>
    <property type="evidence" value="ECO:0007669"/>
    <property type="project" value="TreeGrafter"/>
</dbReference>
<keyword evidence="4" id="KW-0862">Zinc</keyword>
<feature type="domain" description="C2H2-type" evidence="6">
    <location>
        <begin position="132"/>
        <end position="154"/>
    </location>
</feature>
<dbReference type="Pfam" id="PF13894">
    <property type="entry name" value="zf-C2H2_4"/>
    <property type="match status" value="1"/>
</dbReference>
<evidence type="ECO:0000256" key="1">
    <source>
        <dbReference type="ARBA" id="ARBA00022723"/>
    </source>
</evidence>
<feature type="domain" description="C2H2-type" evidence="6">
    <location>
        <begin position="347"/>
        <end position="376"/>
    </location>
</feature>
<feature type="domain" description="C2H2-type" evidence="6">
    <location>
        <begin position="314"/>
        <end position="342"/>
    </location>
</feature>
<protein>
    <recommendedName>
        <fullName evidence="6">C2H2-type domain-containing protein</fullName>
    </recommendedName>
</protein>
<dbReference type="PANTHER" id="PTHR24379:SF127">
    <property type="entry name" value="BLOODY FINGERS-RELATED"/>
    <property type="match status" value="1"/>
</dbReference>
<dbReference type="Proteomes" id="UP001162162">
    <property type="component" value="Unassembled WGS sequence"/>
</dbReference>
<dbReference type="EMBL" id="JAPWTK010000145">
    <property type="protein sequence ID" value="KAJ8948028.1"/>
    <property type="molecule type" value="Genomic_DNA"/>
</dbReference>
<keyword evidence="1" id="KW-0479">Metal-binding</keyword>
<keyword evidence="8" id="KW-1185">Reference proteome</keyword>
<evidence type="ECO:0000313" key="7">
    <source>
        <dbReference type="EMBL" id="KAJ8948028.1"/>
    </source>
</evidence>
<evidence type="ECO:0000256" key="2">
    <source>
        <dbReference type="ARBA" id="ARBA00022737"/>
    </source>
</evidence>
<organism evidence="7 8">
    <name type="scientific">Aromia moschata</name>
    <dbReference type="NCBI Taxonomy" id="1265417"/>
    <lineage>
        <taxon>Eukaryota</taxon>
        <taxon>Metazoa</taxon>
        <taxon>Ecdysozoa</taxon>
        <taxon>Arthropoda</taxon>
        <taxon>Hexapoda</taxon>
        <taxon>Insecta</taxon>
        <taxon>Pterygota</taxon>
        <taxon>Neoptera</taxon>
        <taxon>Endopterygota</taxon>
        <taxon>Coleoptera</taxon>
        <taxon>Polyphaga</taxon>
        <taxon>Cucujiformia</taxon>
        <taxon>Chrysomeloidea</taxon>
        <taxon>Cerambycidae</taxon>
        <taxon>Cerambycinae</taxon>
        <taxon>Callichromatini</taxon>
        <taxon>Aromia</taxon>
    </lineage>
</organism>
<keyword evidence="2" id="KW-0677">Repeat</keyword>
<dbReference type="SMART" id="SM00355">
    <property type="entry name" value="ZnF_C2H2"/>
    <property type="match status" value="13"/>
</dbReference>
<evidence type="ECO:0000256" key="4">
    <source>
        <dbReference type="ARBA" id="ARBA00022833"/>
    </source>
</evidence>